<dbReference type="EMBL" id="JACYCF010000019">
    <property type="protein sequence ID" value="KAF8750628.1"/>
    <property type="molecule type" value="Genomic_DNA"/>
</dbReference>
<evidence type="ECO:0000259" key="2">
    <source>
        <dbReference type="Pfam" id="PF12770"/>
    </source>
</evidence>
<dbReference type="AlphaFoldDB" id="A0A8H7I7H9"/>
<keyword evidence="1" id="KW-0802">TPR repeat</keyword>
<evidence type="ECO:0000313" key="4">
    <source>
        <dbReference type="Proteomes" id="UP000614334"/>
    </source>
</evidence>
<dbReference type="PROSITE" id="PS50005">
    <property type="entry name" value="TPR"/>
    <property type="match status" value="1"/>
</dbReference>
<sequence>MGEPADLKKSIECHSRALALTPDGHPQLSFRHAALGVAYTDRYRRTGEAADLEKSIEYKSRALALTPDGHSDLPQRHSELGVAHTDRYRRMGEPADLENSIECYCRALALTPDAHPDLPVRHTHLGVAYTDRYRRMGDPADLERSIEYNSRALALTPDGHPCLPRRHADLGASYTHQYRRTGDPADLEKSIEHHSHALDLTPDGHPHLPDRHADLGVAYTDRYRRMGEPADLEMSIECKSRALVLTPDGHPDLPRRHSDLGVAYTYRYRRMGEAVDLEKSIEYNFRALALTPDSHPYLPHRHANLGVSYTDRYRCMREADDLNKAIECYSRALDLTPDGHPDLPRRHAELGGSHSDRYQLMGELADLEQSVQCYSRALALTPHDHPDLPTRHFDWATSCHHQYQLNAHPSHLAASLHSFRKASHLSTASPRDVFHNAFRWAKLASDHTYLNPIEAFRIVISLLPHFIWLGATTAQRYHDLSSADNVAVRAASAAIRSSEHSLAVEWLEHARCIVWSQTLMLRSPVGSLTPSDPLLASRLHSVAQQLHHASSGLPSSDSTVFLPEHRHRLAREYIDLLAQARSLSGLEHFLQPAKANVLTQAARYGPVVVVNCHQSDCDALVILPVMRARSEIERMLRIKGLRERGFHLMNPLPDPDVGAVLAGLWKDLVRPVLDHLDIWCNDPTGDLPHVTWCPTGVLSFLPLHAAGDYDQPRSRVFDYVISSYTPTLTALLSSTPTVANRLPQVLAIGQAATPGRSPLQGTVRELEYLRAHAQDRLVYAELTDSQATTTAVLDAMEQYDWVHLACHAHQNIDDPTRSGFFLHDGTLDLAAISQRSFANKGLAFLSACQTATGDAKLPDEAIHLASGMLMAGYPSVIASMWSVVDEDAPFVADKVYGQLMKGGKVGNGEAGKALHDAIVELREKVGQKDFGRWVPYIHIGS</sequence>
<feature type="repeat" description="TPR" evidence="1">
    <location>
        <begin position="306"/>
        <end position="339"/>
    </location>
</feature>
<dbReference type="InterPro" id="IPR019734">
    <property type="entry name" value="TPR_rpt"/>
</dbReference>
<accession>A0A8H7I7H9</accession>
<dbReference type="Pfam" id="PF12770">
    <property type="entry name" value="CHAT"/>
    <property type="match status" value="1"/>
</dbReference>
<evidence type="ECO:0000313" key="3">
    <source>
        <dbReference type="EMBL" id="KAF8750628.1"/>
    </source>
</evidence>
<proteinExistence type="predicted"/>
<organism evidence="3 4">
    <name type="scientific">Rhizoctonia solani</name>
    <dbReference type="NCBI Taxonomy" id="456999"/>
    <lineage>
        <taxon>Eukaryota</taxon>
        <taxon>Fungi</taxon>
        <taxon>Dikarya</taxon>
        <taxon>Basidiomycota</taxon>
        <taxon>Agaricomycotina</taxon>
        <taxon>Agaricomycetes</taxon>
        <taxon>Cantharellales</taxon>
        <taxon>Ceratobasidiaceae</taxon>
        <taxon>Rhizoctonia</taxon>
    </lineage>
</organism>
<dbReference type="SUPFAM" id="SSF48452">
    <property type="entry name" value="TPR-like"/>
    <property type="match status" value="2"/>
</dbReference>
<dbReference type="Proteomes" id="UP000614334">
    <property type="component" value="Unassembled WGS sequence"/>
</dbReference>
<protein>
    <submittedName>
        <fullName evidence="3">TPR-like protein</fullName>
    </submittedName>
</protein>
<gene>
    <name evidence="3" type="ORF">RHS01_09167</name>
</gene>
<dbReference type="PANTHER" id="PTHR10098:SF108">
    <property type="entry name" value="TETRATRICOPEPTIDE REPEAT PROTEIN 28"/>
    <property type="match status" value="1"/>
</dbReference>
<evidence type="ECO:0000256" key="1">
    <source>
        <dbReference type="PROSITE-ProRule" id="PRU00339"/>
    </source>
</evidence>
<dbReference type="InterPro" id="IPR024983">
    <property type="entry name" value="CHAT_dom"/>
</dbReference>
<feature type="domain" description="CHAT" evidence="2">
    <location>
        <begin position="661"/>
        <end position="941"/>
    </location>
</feature>
<name>A0A8H7I7H9_9AGAM</name>
<dbReference type="PANTHER" id="PTHR10098">
    <property type="entry name" value="RAPSYN-RELATED"/>
    <property type="match status" value="1"/>
</dbReference>
<reference evidence="3" key="1">
    <citation type="submission" date="2020-09" db="EMBL/GenBank/DDBJ databases">
        <title>Comparative genome analyses of four rice-infecting Rhizoctonia solani isolates reveal extensive enrichment of homogalacturonan modification genes.</title>
        <authorList>
            <person name="Lee D.-Y."/>
            <person name="Jeon J."/>
            <person name="Kim K.-T."/>
            <person name="Cheong K."/>
            <person name="Song H."/>
            <person name="Choi G."/>
            <person name="Ko J."/>
            <person name="Opiyo S.O."/>
            <person name="Zuo S."/>
            <person name="Madhav S."/>
            <person name="Lee Y.-H."/>
            <person name="Wang G.-L."/>
        </authorList>
    </citation>
    <scope>NUCLEOTIDE SEQUENCE</scope>
    <source>
        <strain evidence="3">AG1-IA B2</strain>
    </source>
</reference>
<comment type="caution">
    <text evidence="3">The sequence shown here is derived from an EMBL/GenBank/DDBJ whole genome shotgun (WGS) entry which is preliminary data.</text>
</comment>
<dbReference type="InterPro" id="IPR011990">
    <property type="entry name" value="TPR-like_helical_dom_sf"/>
</dbReference>
<dbReference type="Gene3D" id="1.25.40.10">
    <property type="entry name" value="Tetratricopeptide repeat domain"/>
    <property type="match status" value="3"/>
</dbReference>